<feature type="transmembrane region" description="Helical" evidence="1">
    <location>
        <begin position="48"/>
        <end position="66"/>
    </location>
</feature>
<evidence type="ECO:0000256" key="1">
    <source>
        <dbReference type="SAM" id="Phobius"/>
    </source>
</evidence>
<dbReference type="EMBL" id="RPDH01000001">
    <property type="protein sequence ID" value="RPE13177.1"/>
    <property type="molecule type" value="Genomic_DNA"/>
</dbReference>
<keyword evidence="1" id="KW-1133">Transmembrane helix</keyword>
<proteinExistence type="predicted"/>
<dbReference type="Proteomes" id="UP000278351">
    <property type="component" value="Unassembled WGS sequence"/>
</dbReference>
<dbReference type="RefSeq" id="WP_123845695.1">
    <property type="nucleotide sequence ID" value="NZ_RPDH01000001.1"/>
</dbReference>
<dbReference type="AlphaFoldDB" id="A0A3N4QB14"/>
<dbReference type="InterPro" id="IPR025407">
    <property type="entry name" value="DUF4133"/>
</dbReference>
<evidence type="ECO:0000313" key="3">
    <source>
        <dbReference type="Proteomes" id="UP000278351"/>
    </source>
</evidence>
<protein>
    <submittedName>
        <fullName evidence="2">DUF4133 domain-containing protein</fullName>
    </submittedName>
</protein>
<keyword evidence="3" id="KW-1185">Reference proteome</keyword>
<gene>
    <name evidence="2" type="ORF">EGT74_06500</name>
</gene>
<keyword evidence="1" id="KW-0472">Membrane</keyword>
<accession>A0A3N4QB14</accession>
<name>A0A3N4QB14_9BACT</name>
<reference evidence="2 3" key="1">
    <citation type="submission" date="2018-11" db="EMBL/GenBank/DDBJ databases">
        <title>Chitinophaga lutea sp.nov., isolate from arsenic contaminated soil.</title>
        <authorList>
            <person name="Zong Y."/>
        </authorList>
    </citation>
    <scope>NUCLEOTIDE SEQUENCE [LARGE SCALE GENOMIC DNA]</scope>
    <source>
        <strain evidence="2 3">ZY74</strain>
    </source>
</reference>
<dbReference type="Pfam" id="PF13571">
    <property type="entry name" value="DUF4133"/>
    <property type="match status" value="1"/>
</dbReference>
<keyword evidence="1" id="KW-0812">Transmembrane</keyword>
<sequence length="108" mass="12084">MSSVFRINKGIGKSIEFRGIKAQFLYYLAAGMLLLLLVFFGLYALGINMYLCVGITLPAGAGLIALTQHLSKKYGAHGLTKRLQQHQLPETIYSRSRKVFTQLKRSHP</sequence>
<evidence type="ECO:0000313" key="2">
    <source>
        <dbReference type="EMBL" id="RPE13177.1"/>
    </source>
</evidence>
<comment type="caution">
    <text evidence="2">The sequence shown here is derived from an EMBL/GenBank/DDBJ whole genome shotgun (WGS) entry which is preliminary data.</text>
</comment>
<feature type="transmembrane region" description="Helical" evidence="1">
    <location>
        <begin position="24"/>
        <end position="42"/>
    </location>
</feature>
<organism evidence="2 3">
    <name type="scientific">Chitinophaga lutea</name>
    <dbReference type="NCBI Taxonomy" id="2488634"/>
    <lineage>
        <taxon>Bacteria</taxon>
        <taxon>Pseudomonadati</taxon>
        <taxon>Bacteroidota</taxon>
        <taxon>Chitinophagia</taxon>
        <taxon>Chitinophagales</taxon>
        <taxon>Chitinophagaceae</taxon>
        <taxon>Chitinophaga</taxon>
    </lineage>
</organism>
<dbReference type="OrthoDB" id="1273979at2"/>